<feature type="region of interest" description="Disordered" evidence="1">
    <location>
        <begin position="69"/>
        <end position="111"/>
    </location>
</feature>
<sequence>MAYEGMVVNGISRNALRSTLAPAFFGGSLVFRSKTQARQNTSETNPTMRMAQGNPTESRRFVMMMGEIMPPKPPAVVANPSARPRRQKKPVSDAGDAGGDDHGGRCASKQTEAEHNLVILFAKAEHHEYEYESYASRDQDILEAMGIEDRS</sequence>
<feature type="compositionally biased region" description="Polar residues" evidence="1">
    <location>
        <begin position="36"/>
        <end position="47"/>
    </location>
</feature>
<dbReference type="Proteomes" id="UP000184300">
    <property type="component" value="Unassembled WGS sequence"/>
</dbReference>
<evidence type="ECO:0000313" key="3">
    <source>
        <dbReference type="Proteomes" id="UP000184300"/>
    </source>
</evidence>
<keyword evidence="3" id="KW-1185">Reference proteome</keyword>
<evidence type="ECO:0000313" key="2">
    <source>
        <dbReference type="EMBL" id="OJJ86148.1"/>
    </source>
</evidence>
<name>A0A1L9VQE0_ASPGL</name>
<organism evidence="2 3">
    <name type="scientific">Aspergillus glaucus CBS 516.65</name>
    <dbReference type="NCBI Taxonomy" id="1160497"/>
    <lineage>
        <taxon>Eukaryota</taxon>
        <taxon>Fungi</taxon>
        <taxon>Dikarya</taxon>
        <taxon>Ascomycota</taxon>
        <taxon>Pezizomycotina</taxon>
        <taxon>Eurotiomycetes</taxon>
        <taxon>Eurotiomycetidae</taxon>
        <taxon>Eurotiales</taxon>
        <taxon>Aspergillaceae</taxon>
        <taxon>Aspergillus</taxon>
        <taxon>Aspergillus subgen. Aspergillus</taxon>
    </lineage>
</organism>
<dbReference type="GeneID" id="34460646"/>
<evidence type="ECO:0000256" key="1">
    <source>
        <dbReference type="SAM" id="MobiDB-lite"/>
    </source>
</evidence>
<dbReference type="AlphaFoldDB" id="A0A1L9VQE0"/>
<dbReference type="RefSeq" id="XP_022402842.1">
    <property type="nucleotide sequence ID" value="XM_022544385.1"/>
</dbReference>
<gene>
    <name evidence="2" type="ORF">ASPGLDRAFT_34046</name>
</gene>
<proteinExistence type="predicted"/>
<dbReference type="EMBL" id="KV878893">
    <property type="protein sequence ID" value="OJJ86148.1"/>
    <property type="molecule type" value="Genomic_DNA"/>
</dbReference>
<protein>
    <submittedName>
        <fullName evidence="2">Uncharacterized protein</fullName>
    </submittedName>
</protein>
<feature type="region of interest" description="Disordered" evidence="1">
    <location>
        <begin position="36"/>
        <end position="55"/>
    </location>
</feature>
<reference evidence="3" key="1">
    <citation type="journal article" date="2017" name="Genome Biol.">
        <title>Comparative genomics reveals high biological diversity and specific adaptations in the industrially and medically important fungal genus Aspergillus.</title>
        <authorList>
            <person name="de Vries R.P."/>
            <person name="Riley R."/>
            <person name="Wiebenga A."/>
            <person name="Aguilar-Osorio G."/>
            <person name="Amillis S."/>
            <person name="Uchima C.A."/>
            <person name="Anderluh G."/>
            <person name="Asadollahi M."/>
            <person name="Askin M."/>
            <person name="Barry K."/>
            <person name="Battaglia E."/>
            <person name="Bayram O."/>
            <person name="Benocci T."/>
            <person name="Braus-Stromeyer S.A."/>
            <person name="Caldana C."/>
            <person name="Canovas D."/>
            <person name="Cerqueira G.C."/>
            <person name="Chen F."/>
            <person name="Chen W."/>
            <person name="Choi C."/>
            <person name="Clum A."/>
            <person name="Dos Santos R.A."/>
            <person name="Damasio A.R."/>
            <person name="Diallinas G."/>
            <person name="Emri T."/>
            <person name="Fekete E."/>
            <person name="Flipphi M."/>
            <person name="Freyberg S."/>
            <person name="Gallo A."/>
            <person name="Gournas C."/>
            <person name="Habgood R."/>
            <person name="Hainaut M."/>
            <person name="Harispe M.L."/>
            <person name="Henrissat B."/>
            <person name="Hilden K.S."/>
            <person name="Hope R."/>
            <person name="Hossain A."/>
            <person name="Karabika E."/>
            <person name="Karaffa L."/>
            <person name="Karanyi Z."/>
            <person name="Krasevec N."/>
            <person name="Kuo A."/>
            <person name="Kusch H."/>
            <person name="LaButti K."/>
            <person name="Lagendijk E.L."/>
            <person name="Lapidus A."/>
            <person name="Levasseur A."/>
            <person name="Lindquist E."/>
            <person name="Lipzen A."/>
            <person name="Logrieco A.F."/>
            <person name="MacCabe A."/>
            <person name="Maekelae M.R."/>
            <person name="Malavazi I."/>
            <person name="Melin P."/>
            <person name="Meyer V."/>
            <person name="Mielnichuk N."/>
            <person name="Miskei M."/>
            <person name="Molnar A.P."/>
            <person name="Mule G."/>
            <person name="Ngan C.Y."/>
            <person name="Orejas M."/>
            <person name="Orosz E."/>
            <person name="Ouedraogo J.P."/>
            <person name="Overkamp K.M."/>
            <person name="Park H.-S."/>
            <person name="Perrone G."/>
            <person name="Piumi F."/>
            <person name="Punt P.J."/>
            <person name="Ram A.F."/>
            <person name="Ramon A."/>
            <person name="Rauscher S."/>
            <person name="Record E."/>
            <person name="Riano-Pachon D.M."/>
            <person name="Robert V."/>
            <person name="Roehrig J."/>
            <person name="Ruller R."/>
            <person name="Salamov A."/>
            <person name="Salih N.S."/>
            <person name="Samson R.A."/>
            <person name="Sandor E."/>
            <person name="Sanguinetti M."/>
            <person name="Schuetze T."/>
            <person name="Sepcic K."/>
            <person name="Shelest E."/>
            <person name="Sherlock G."/>
            <person name="Sophianopoulou V."/>
            <person name="Squina F.M."/>
            <person name="Sun H."/>
            <person name="Susca A."/>
            <person name="Todd R.B."/>
            <person name="Tsang A."/>
            <person name="Unkles S.E."/>
            <person name="van de Wiele N."/>
            <person name="van Rossen-Uffink D."/>
            <person name="Oliveira J.V."/>
            <person name="Vesth T.C."/>
            <person name="Visser J."/>
            <person name="Yu J.-H."/>
            <person name="Zhou M."/>
            <person name="Andersen M.R."/>
            <person name="Archer D.B."/>
            <person name="Baker S.E."/>
            <person name="Benoit I."/>
            <person name="Brakhage A.A."/>
            <person name="Braus G.H."/>
            <person name="Fischer R."/>
            <person name="Frisvad J.C."/>
            <person name="Goldman G.H."/>
            <person name="Houbraken J."/>
            <person name="Oakley B."/>
            <person name="Pocsi I."/>
            <person name="Scazzocchio C."/>
            <person name="Seiboth B."/>
            <person name="vanKuyk P.A."/>
            <person name="Wortman J."/>
            <person name="Dyer P.S."/>
            <person name="Grigoriev I.V."/>
        </authorList>
    </citation>
    <scope>NUCLEOTIDE SEQUENCE [LARGE SCALE GENOMIC DNA]</scope>
    <source>
        <strain evidence="3">CBS 516.65</strain>
    </source>
</reference>
<accession>A0A1L9VQE0</accession>
<dbReference type="VEuPathDB" id="FungiDB:ASPGLDRAFT_34046"/>